<dbReference type="Proteomes" id="UP000694546">
    <property type="component" value="Chromosome 12"/>
</dbReference>
<dbReference type="Ensembl" id="ENSGMOT00000032079.1">
    <property type="protein sequence ID" value="ENSGMOP00000042059.1"/>
    <property type="gene ID" value="ENSGMOG00000026334.1"/>
</dbReference>
<dbReference type="GO" id="GO:0005694">
    <property type="term" value="C:chromosome"/>
    <property type="evidence" value="ECO:0007669"/>
    <property type="project" value="TreeGrafter"/>
</dbReference>
<accession>A0A8C5B524</accession>
<dbReference type="AlphaFoldDB" id="A0A8C5B524"/>
<keyword evidence="2" id="KW-1185">Reference proteome</keyword>
<name>A0A8C5B524_GADMO</name>
<organism evidence="1 2">
    <name type="scientific">Gadus morhua</name>
    <name type="common">Atlantic cod</name>
    <dbReference type="NCBI Taxonomy" id="8049"/>
    <lineage>
        <taxon>Eukaryota</taxon>
        <taxon>Metazoa</taxon>
        <taxon>Chordata</taxon>
        <taxon>Craniata</taxon>
        <taxon>Vertebrata</taxon>
        <taxon>Euteleostomi</taxon>
        <taxon>Actinopterygii</taxon>
        <taxon>Neopterygii</taxon>
        <taxon>Teleostei</taxon>
        <taxon>Neoteleostei</taxon>
        <taxon>Acanthomorphata</taxon>
        <taxon>Zeiogadaria</taxon>
        <taxon>Gadariae</taxon>
        <taxon>Gadiformes</taxon>
        <taxon>Gadoidei</taxon>
        <taxon>Gadidae</taxon>
        <taxon>Gadus</taxon>
    </lineage>
</organism>
<reference evidence="1" key="2">
    <citation type="submission" date="2025-09" db="UniProtKB">
        <authorList>
            <consortium name="Ensembl"/>
        </authorList>
    </citation>
    <scope>IDENTIFICATION</scope>
</reference>
<proteinExistence type="predicted"/>
<evidence type="ECO:0000313" key="1">
    <source>
        <dbReference type="Ensembl" id="ENSGMOP00000042059.1"/>
    </source>
</evidence>
<dbReference type="OrthoDB" id="6149480at2759"/>
<sequence length="174" mass="19675">MTTKTDQPIPWKTTIIASSSLQNHDVIATLKGQQHLIRFSDSVECGAFIFPLSGIAFLLVCLDELPENVNETGLFEKITNFIKVHRNSFLLLYAPFNGKRELEILSDIQQRFFASNLRILPVRNNGDIIKGMLTISKATSKPNVDTIRDRLSLARAHIIERSPVWQMLKDVKLG</sequence>
<dbReference type="InterPro" id="IPR027857">
    <property type="entry name" value="SCRE"/>
</dbReference>
<dbReference type="OMA" id="QNHDTCR"/>
<reference evidence="1" key="1">
    <citation type="submission" date="2025-08" db="UniProtKB">
        <authorList>
            <consortium name="Ensembl"/>
        </authorList>
    </citation>
    <scope>IDENTIFICATION</scope>
</reference>
<evidence type="ECO:0000313" key="2">
    <source>
        <dbReference type="Proteomes" id="UP000694546"/>
    </source>
</evidence>
<dbReference type="GO" id="GO:0007130">
    <property type="term" value="P:synaptonemal complex assembly"/>
    <property type="evidence" value="ECO:0007669"/>
    <property type="project" value="InterPro"/>
</dbReference>
<dbReference type="Pfam" id="PF15162">
    <property type="entry name" value="SCRE"/>
    <property type="match status" value="1"/>
</dbReference>
<gene>
    <name evidence="1" type="primary">C1orf146</name>
</gene>
<dbReference type="PANTHER" id="PTHR31408:SF2">
    <property type="entry name" value="PROTEIN SPO16 HOMOLOG"/>
    <property type="match status" value="1"/>
</dbReference>
<protein>
    <submittedName>
        <fullName evidence="1">Chromosome 1 open reading frame 146</fullName>
    </submittedName>
</protein>
<dbReference type="GeneTree" id="ENSGT00390000008285"/>
<dbReference type="GO" id="GO:0007131">
    <property type="term" value="P:reciprocal meiotic recombination"/>
    <property type="evidence" value="ECO:0007669"/>
    <property type="project" value="TreeGrafter"/>
</dbReference>
<dbReference type="PANTHER" id="PTHR31408">
    <property type="entry name" value="HYPOTHETICAL PROTEIN LOC689986"/>
    <property type="match status" value="1"/>
</dbReference>